<dbReference type="SUPFAM" id="SSF48452">
    <property type="entry name" value="TPR-like"/>
    <property type="match status" value="4"/>
</dbReference>
<sequence length="671" mass="79438">MEDARIDITSDFILRGRLDQNRGVRPKVGVEIQDIEELEEQQRRKRAEFEGVLKVKRHDIRQWMRYAKYELEQKDFRRARSIYERALQIDKANVPLWIRYIDSELKAKNVNHARNLLERATTLLPRVDKLWFKYVYVEESLGNEEIVRTLFSRWCTLEPTENTWNAFIDFEIRHQKLENARLVFSRYVLVHPQIDTWLKWADIEVKYGDVNTVRQVYSLGLDTVASYDLSKEGDVARLINQFALWEASQREVDRANALFEVALTKWPSNHSLEAKKLQFKKMFGVDKDVERALIFKRRREYEQRVFENASDFDTWWILLDLVENHFEKDALSVYSHCVKRARPSSSANELDWRRYMQLWLRYVIYMELQIGDVVKVRELYGNLLSSVMPKALDCSEIWITFSQFELRQLNIDGARRIFGKAIGLAPTKRIFHEYIDLEIKLKEFDRVRLIYEKLISFDPSDVSSWLSFAELEENLGDQERCRAIYDLSLEKDIPLTQESQQQVFEAYIEFEAGLQGLDKVRKLYQRYLSATHFDAQVWISWAFSETTFKVNNQEDSFDVEALESSRDIFERAIEYFKDNGDPDSRKAVLEAMLEYEETYGDTLTQQKVIERMPEIVKANRVIDNVEREISTMEFPEDFKERTGPTKPISKLLSLAHEWKKKKATGLGKNGP</sequence>
<dbReference type="GO" id="GO:0000974">
    <property type="term" value="C:Prp19 complex"/>
    <property type="evidence" value="ECO:0007669"/>
    <property type="project" value="TreeGrafter"/>
</dbReference>
<keyword evidence="11" id="KW-0802">TPR repeat</keyword>
<comment type="subcellular location">
    <subcellularLocation>
        <location evidence="1">Nucleus</location>
    </subcellularLocation>
</comment>
<dbReference type="PROSITE" id="PS50005">
    <property type="entry name" value="TPR"/>
    <property type="match status" value="1"/>
</dbReference>
<dbReference type="InterPro" id="IPR045075">
    <property type="entry name" value="Syf1-like"/>
</dbReference>
<dbReference type="PANTHER" id="PTHR11246:SF3">
    <property type="entry name" value="CROOKED NECK-LIKE PROTEIN 1"/>
    <property type="match status" value="1"/>
</dbReference>
<keyword evidence="5" id="KW-0747">Spliceosome</keyword>
<evidence type="ECO:0000313" key="14">
    <source>
        <dbReference type="EMBL" id="SCV04498.1"/>
    </source>
</evidence>
<dbReference type="Pfam" id="PF23233">
    <property type="entry name" value="HAT_Syf1_CNRKL1_N"/>
    <property type="match status" value="1"/>
</dbReference>
<evidence type="ECO:0000256" key="1">
    <source>
        <dbReference type="ARBA" id="ARBA00004123"/>
    </source>
</evidence>
<keyword evidence="15" id="KW-1185">Reference proteome</keyword>
<dbReference type="Gene3D" id="1.25.40.10">
    <property type="entry name" value="Tetratricopeptide repeat domain"/>
    <property type="match status" value="3"/>
</dbReference>
<evidence type="ECO:0000313" key="15">
    <source>
        <dbReference type="Proteomes" id="UP000191024"/>
    </source>
</evidence>
<keyword evidence="8" id="KW-0539">Nucleus</keyword>
<evidence type="ECO:0000256" key="3">
    <source>
        <dbReference type="ARBA" id="ARBA00011524"/>
    </source>
</evidence>
<dbReference type="OrthoDB" id="541719at2759"/>
<evidence type="ECO:0000256" key="5">
    <source>
        <dbReference type="ARBA" id="ARBA00022728"/>
    </source>
</evidence>
<dbReference type="GO" id="GO:0071007">
    <property type="term" value="C:U2-type catalytic step 2 spliceosome"/>
    <property type="evidence" value="ECO:0007669"/>
    <property type="project" value="TreeGrafter"/>
</dbReference>
<reference evidence="15" key="1">
    <citation type="submission" date="2016-03" db="EMBL/GenBank/DDBJ databases">
        <authorList>
            <person name="Devillers H."/>
        </authorList>
    </citation>
    <scope>NUCLEOTIDE SEQUENCE [LARGE SCALE GENOMIC DNA]</scope>
</reference>
<dbReference type="EMBL" id="LT598468">
    <property type="protein sequence ID" value="SCV04498.1"/>
    <property type="molecule type" value="Genomic_DNA"/>
</dbReference>
<dbReference type="Proteomes" id="UP000191024">
    <property type="component" value="Chromosome H"/>
</dbReference>
<proteinExistence type="inferred from homology"/>
<dbReference type="GO" id="GO:0000245">
    <property type="term" value="P:spliceosomal complex assembly"/>
    <property type="evidence" value="ECO:0007669"/>
    <property type="project" value="TreeGrafter"/>
</dbReference>
<feature type="domain" description="Pre-mRNA-splicing factor Syf1-like N-terminal HAT-repeats" evidence="13">
    <location>
        <begin position="48"/>
        <end position="193"/>
    </location>
</feature>
<dbReference type="GO" id="GO:0071011">
    <property type="term" value="C:precatalytic spliceosome"/>
    <property type="evidence" value="ECO:0007669"/>
    <property type="project" value="TreeGrafter"/>
</dbReference>
<dbReference type="STRING" id="1230905.A0A1G4KIW2"/>
<evidence type="ECO:0000256" key="11">
    <source>
        <dbReference type="PROSITE-ProRule" id="PRU00339"/>
    </source>
</evidence>
<name>A0A1G4KIW2_9SACH</name>
<evidence type="ECO:0000256" key="8">
    <source>
        <dbReference type="ARBA" id="ARBA00023242"/>
    </source>
</evidence>
<accession>A0A1G4KIW2</accession>
<dbReference type="InterPro" id="IPR055433">
    <property type="entry name" value="HAT_Syf1-like_N"/>
</dbReference>
<evidence type="ECO:0000259" key="13">
    <source>
        <dbReference type="Pfam" id="PF23233"/>
    </source>
</evidence>
<dbReference type="PANTHER" id="PTHR11246">
    <property type="entry name" value="PRE-MRNA SPLICING FACTOR"/>
    <property type="match status" value="1"/>
</dbReference>
<dbReference type="AlphaFoldDB" id="A0A1G4KIW2"/>
<comment type="similarity">
    <text evidence="2">Belongs to the crooked-neck family.</text>
</comment>
<dbReference type="InterPro" id="IPR019734">
    <property type="entry name" value="TPR_rpt"/>
</dbReference>
<keyword evidence="4" id="KW-0507">mRNA processing</keyword>
<dbReference type="InterPro" id="IPR011990">
    <property type="entry name" value="TPR-like_helical_dom_sf"/>
</dbReference>
<evidence type="ECO:0000256" key="2">
    <source>
        <dbReference type="ARBA" id="ARBA00008644"/>
    </source>
</evidence>
<feature type="domain" description="Pre-mRNA-splicing factor Syf1/CRNKL1-like C-terminal HAT-repeats" evidence="12">
    <location>
        <begin position="442"/>
        <end position="532"/>
    </location>
</feature>
<dbReference type="SMART" id="SM00386">
    <property type="entry name" value="HAT"/>
    <property type="match status" value="12"/>
</dbReference>
<dbReference type="InterPro" id="IPR055430">
    <property type="entry name" value="HAT_Syf1_CNRKL1_C"/>
</dbReference>
<organism evidence="14 15">
    <name type="scientific">Lachancea mirantina</name>
    <dbReference type="NCBI Taxonomy" id="1230905"/>
    <lineage>
        <taxon>Eukaryota</taxon>
        <taxon>Fungi</taxon>
        <taxon>Dikarya</taxon>
        <taxon>Ascomycota</taxon>
        <taxon>Saccharomycotina</taxon>
        <taxon>Saccharomycetes</taxon>
        <taxon>Saccharomycetales</taxon>
        <taxon>Saccharomycetaceae</taxon>
        <taxon>Lachancea</taxon>
    </lineage>
</organism>
<evidence type="ECO:0000256" key="6">
    <source>
        <dbReference type="ARBA" id="ARBA00022737"/>
    </source>
</evidence>
<dbReference type="Pfam" id="PF23231">
    <property type="entry name" value="HAT_Syf1_CNRKL1_C"/>
    <property type="match status" value="1"/>
</dbReference>
<keyword evidence="6" id="KW-0677">Repeat</keyword>
<comment type="subunit">
    <text evidence="3">Associated with the spliceosome.</text>
</comment>
<evidence type="ECO:0000259" key="12">
    <source>
        <dbReference type="Pfam" id="PF23231"/>
    </source>
</evidence>
<dbReference type="GO" id="GO:0071014">
    <property type="term" value="C:post-mRNA release spliceosomal complex"/>
    <property type="evidence" value="ECO:0007669"/>
    <property type="project" value="TreeGrafter"/>
</dbReference>
<evidence type="ECO:0000256" key="7">
    <source>
        <dbReference type="ARBA" id="ARBA00023187"/>
    </source>
</evidence>
<evidence type="ECO:0000256" key="4">
    <source>
        <dbReference type="ARBA" id="ARBA00022664"/>
    </source>
</evidence>
<evidence type="ECO:0000256" key="9">
    <source>
        <dbReference type="ARBA" id="ARBA00037040"/>
    </source>
</evidence>
<dbReference type="InterPro" id="IPR003107">
    <property type="entry name" value="HAT"/>
</dbReference>
<keyword evidence="7" id="KW-0508">mRNA splicing</keyword>
<evidence type="ECO:0000256" key="10">
    <source>
        <dbReference type="ARBA" id="ARBA00039167"/>
    </source>
</evidence>
<gene>
    <name evidence="14" type="ORF">LAMI_0H16622G</name>
</gene>
<comment type="function">
    <text evidence="9">Involved in pre-mRNA splicing and cell cycle progression. Required for the spliceosome assembly and initiation of the DNA replication.</text>
</comment>
<feature type="repeat" description="TPR" evidence="11">
    <location>
        <begin position="60"/>
        <end position="93"/>
    </location>
</feature>
<protein>
    <recommendedName>
        <fullName evidence="10">Pre-mRNA-splicing factor CLF1</fullName>
    </recommendedName>
</protein>